<organism evidence="3 4">
    <name type="scientific">Bifidobacterium parmae</name>
    <dbReference type="NCBI Taxonomy" id="361854"/>
    <lineage>
        <taxon>Bacteria</taxon>
        <taxon>Bacillati</taxon>
        <taxon>Actinomycetota</taxon>
        <taxon>Actinomycetes</taxon>
        <taxon>Bifidobacteriales</taxon>
        <taxon>Bifidobacteriaceae</taxon>
        <taxon>Bifidobacterium</taxon>
    </lineage>
</organism>
<feature type="transmembrane region" description="Helical" evidence="2">
    <location>
        <begin position="121"/>
        <end position="141"/>
    </location>
</feature>
<dbReference type="AlphaFoldDB" id="A0A2N5J3X2"/>
<feature type="transmembrane region" description="Helical" evidence="2">
    <location>
        <begin position="52"/>
        <end position="77"/>
    </location>
</feature>
<keyword evidence="2" id="KW-0812">Transmembrane</keyword>
<feature type="transmembrane region" description="Helical" evidence="2">
    <location>
        <begin position="147"/>
        <end position="167"/>
    </location>
</feature>
<keyword evidence="2" id="KW-0472">Membrane</keyword>
<feature type="transmembrane region" description="Helical" evidence="2">
    <location>
        <begin position="20"/>
        <end position="40"/>
    </location>
</feature>
<comment type="caution">
    <text evidence="3">The sequence shown here is derived from an EMBL/GenBank/DDBJ whole genome shotgun (WGS) entry which is preliminary data.</text>
</comment>
<dbReference type="InterPro" id="IPR036890">
    <property type="entry name" value="HATPase_C_sf"/>
</dbReference>
<protein>
    <recommendedName>
        <fullName evidence="5">Histidine kinase</fullName>
    </recommendedName>
</protein>
<dbReference type="EMBL" id="NMWT01000011">
    <property type="protein sequence ID" value="PLS28883.1"/>
    <property type="molecule type" value="Genomic_DNA"/>
</dbReference>
<proteinExistence type="predicted"/>
<dbReference type="Proteomes" id="UP000235034">
    <property type="component" value="Unassembled WGS sequence"/>
</dbReference>
<evidence type="ECO:0000256" key="2">
    <source>
        <dbReference type="SAM" id="Phobius"/>
    </source>
</evidence>
<keyword evidence="2" id="KW-1133">Transmembrane helix</keyword>
<gene>
    <name evidence="3" type="ORF">Uis4E_1026</name>
</gene>
<dbReference type="RefSeq" id="WP_101622174.1">
    <property type="nucleotide sequence ID" value="NZ_NMWT01000011.1"/>
</dbReference>
<dbReference type="SUPFAM" id="SSF55874">
    <property type="entry name" value="ATPase domain of HSP90 chaperone/DNA topoisomerase II/histidine kinase"/>
    <property type="match status" value="1"/>
</dbReference>
<evidence type="ECO:0000313" key="3">
    <source>
        <dbReference type="EMBL" id="PLS28883.1"/>
    </source>
</evidence>
<sequence length="431" mass="45051">MESGETALRPVDDDLAVHGVRWRALLGCLTMLATALAWWMDADTVFAGFAPSVGSVVSAVVALAAVQVVALVAFVWLPVPACVLCVVDYLIAAFVPGGQPDVLSLGVMLCVGYLSYRLRTWAALCGLLVVWMGQGASAVMSRAPVERLGTVFLINTAAFMVGTAFAYRGRLSRERRLADKLRAAGALHDAVTGELSAIALLSQSAGEEDSGDADGARGRVGSDDSGDSGDSGDERALMRDINRLSLAALDNTHEVIRLLSEADGTSAGAAGVVTASGAAVSAASDVARYFRRQERRLRNLGFRGTMTVDVDGGRIAPGMARLIRACGKEVCANIARHADASVPYRLTVRCEGAPDGSDIIIEQSNGVAGHVAGDGVRDGAGVPAGTAAHAGRPTLRSGFGLALLREQVERHGGTLSHETRNGTWHIRIRLP</sequence>
<accession>A0A2N5J3X2</accession>
<evidence type="ECO:0008006" key="5">
    <source>
        <dbReference type="Google" id="ProtNLM"/>
    </source>
</evidence>
<dbReference type="Gene3D" id="3.30.565.10">
    <property type="entry name" value="Histidine kinase-like ATPase, C-terminal domain"/>
    <property type="match status" value="1"/>
</dbReference>
<feature type="region of interest" description="Disordered" evidence="1">
    <location>
        <begin position="206"/>
        <end position="234"/>
    </location>
</feature>
<keyword evidence="4" id="KW-1185">Reference proteome</keyword>
<name>A0A2N5J3X2_9BIFI</name>
<evidence type="ECO:0000313" key="4">
    <source>
        <dbReference type="Proteomes" id="UP000235034"/>
    </source>
</evidence>
<reference evidence="3 4" key="1">
    <citation type="submission" date="2017-07" db="EMBL/GenBank/DDBJ databases">
        <title>Bifidobacterium novel species.</title>
        <authorList>
            <person name="Lugli G.A."/>
            <person name="Milani C."/>
            <person name="Duranti S."/>
            <person name="Mangifesta M."/>
        </authorList>
    </citation>
    <scope>NUCLEOTIDE SEQUENCE [LARGE SCALE GENOMIC DNA]</scope>
    <source>
        <strain evidence="3 4">77</strain>
    </source>
</reference>
<evidence type="ECO:0000256" key="1">
    <source>
        <dbReference type="SAM" id="MobiDB-lite"/>
    </source>
</evidence>
<dbReference type="OrthoDB" id="3228207at2"/>